<dbReference type="Gene3D" id="2.40.160.60">
    <property type="entry name" value="Outer membrane protein transport protein (OMPP1/FadL/TodX)"/>
    <property type="match status" value="1"/>
</dbReference>
<proteinExistence type="predicted"/>
<name>A0A2H3NNQ7_9BACT</name>
<reference evidence="1 2" key="1">
    <citation type="submission" date="2017-10" db="EMBL/GenBank/DDBJ databases">
        <title>Draft genome of Longimonas halophila.</title>
        <authorList>
            <person name="Goh K.M."/>
            <person name="Shamsir M.S."/>
            <person name="Lim S.W."/>
        </authorList>
    </citation>
    <scope>NUCLEOTIDE SEQUENCE [LARGE SCALE GENOMIC DNA]</scope>
    <source>
        <strain evidence="1 2">KCTC 42399</strain>
    </source>
</reference>
<evidence type="ECO:0000313" key="2">
    <source>
        <dbReference type="Proteomes" id="UP000221024"/>
    </source>
</evidence>
<evidence type="ECO:0000313" key="1">
    <source>
        <dbReference type="EMBL" id="PEN08526.1"/>
    </source>
</evidence>
<protein>
    <recommendedName>
        <fullName evidence="3">PorV/PorQ family protein</fullName>
    </recommendedName>
</protein>
<accession>A0A2H3NNQ7</accession>
<organism evidence="1 2">
    <name type="scientific">Longimonas halophila</name>
    <dbReference type="NCBI Taxonomy" id="1469170"/>
    <lineage>
        <taxon>Bacteria</taxon>
        <taxon>Pseudomonadati</taxon>
        <taxon>Rhodothermota</taxon>
        <taxon>Rhodothermia</taxon>
        <taxon>Rhodothermales</taxon>
        <taxon>Salisaetaceae</taxon>
        <taxon>Longimonas</taxon>
    </lineage>
</organism>
<evidence type="ECO:0008006" key="3">
    <source>
        <dbReference type="Google" id="ProtNLM"/>
    </source>
</evidence>
<dbReference type="EMBL" id="PDEP01000003">
    <property type="protein sequence ID" value="PEN08526.1"/>
    <property type="molecule type" value="Genomic_DNA"/>
</dbReference>
<sequence length="321" mass="34172">MVAQDTAAGAFARIGADAQGMALGNALGASPEADIAALYNPALAHQASGQYLSLSAALMSFDRELQLAAFNTPLGPTAGISAGVLRAGVSDIDGRDPSGNPTETLSTNEYALFLAFGNQFFDRVAAGATLKFYIADLVDEVSTVQSLGVDLGLTYTPRDGTMLGLTVNDLLAAYEWETGGVGGRSATDAFPVRLRISGSQQLLGGDLMLLAEYEARFSEREQRRRIPRDPPVQPVDQIATSSFRINESLGRVGVRYRLLDVLDVRGGADRLGANGFEGWKPSAGFGLRQSVGTLNLRIDYAAVVEPYVTDLMNVLSIRIYL</sequence>
<dbReference type="SUPFAM" id="SSF56935">
    <property type="entry name" value="Porins"/>
    <property type="match status" value="1"/>
</dbReference>
<gene>
    <name evidence="1" type="ORF">CRI93_04135</name>
</gene>
<comment type="caution">
    <text evidence="1">The sequence shown here is derived from an EMBL/GenBank/DDBJ whole genome shotgun (WGS) entry which is preliminary data.</text>
</comment>
<dbReference type="Proteomes" id="UP000221024">
    <property type="component" value="Unassembled WGS sequence"/>
</dbReference>
<dbReference type="OrthoDB" id="1523150at2"/>
<keyword evidence="2" id="KW-1185">Reference proteome</keyword>
<dbReference type="AlphaFoldDB" id="A0A2H3NNQ7"/>